<comment type="similarity">
    <text evidence="2">Belongs to the peptidase C26 family.</text>
</comment>
<feature type="active site" description="Proton donor" evidence="6">
    <location>
        <position position="255"/>
    </location>
</feature>
<dbReference type="GO" id="GO:0005773">
    <property type="term" value="C:vacuole"/>
    <property type="evidence" value="ECO:0007669"/>
    <property type="project" value="TreeGrafter"/>
</dbReference>
<dbReference type="PROSITE" id="PS51275">
    <property type="entry name" value="PEPTIDASE_C26_GGH"/>
    <property type="match status" value="1"/>
</dbReference>
<dbReference type="EMBL" id="CAJOBD010007521">
    <property type="protein sequence ID" value="CAF4088851.1"/>
    <property type="molecule type" value="Genomic_DNA"/>
</dbReference>
<dbReference type="InterPro" id="IPR011697">
    <property type="entry name" value="Peptidase_C26"/>
</dbReference>
<evidence type="ECO:0000259" key="9">
    <source>
        <dbReference type="Pfam" id="PF00117"/>
    </source>
</evidence>
<evidence type="ECO:0000256" key="3">
    <source>
        <dbReference type="ARBA" id="ARBA00022525"/>
    </source>
</evidence>
<evidence type="ECO:0000313" key="10">
    <source>
        <dbReference type="EMBL" id="CAF4088851.1"/>
    </source>
</evidence>
<keyword evidence="4 8" id="KW-0732">Signal</keyword>
<comment type="catalytic activity">
    <reaction evidence="7">
        <text>(6S)-5,6,7,8-tetrahydrofolyl-(gamma-L-Glu)(n) + (n-1) H2O = (6S)-5,6,7,8-tetrahydrofolate + (n-1) L-glutamate</text>
        <dbReference type="Rhea" id="RHEA:56784"/>
        <dbReference type="Rhea" id="RHEA-COMP:14738"/>
        <dbReference type="ChEBI" id="CHEBI:15377"/>
        <dbReference type="ChEBI" id="CHEBI:29985"/>
        <dbReference type="ChEBI" id="CHEBI:57453"/>
        <dbReference type="ChEBI" id="CHEBI:141005"/>
        <dbReference type="EC" id="3.4.19.9"/>
    </reaction>
</comment>
<proteinExistence type="inferred from homology"/>
<evidence type="ECO:0000313" key="11">
    <source>
        <dbReference type="Proteomes" id="UP000663836"/>
    </source>
</evidence>
<dbReference type="GO" id="GO:0034722">
    <property type="term" value="F:gamma-glutamyl-peptidase activity"/>
    <property type="evidence" value="ECO:0007669"/>
    <property type="project" value="UniProtKB-UniRule"/>
</dbReference>
<evidence type="ECO:0000256" key="1">
    <source>
        <dbReference type="ARBA" id="ARBA00004239"/>
    </source>
</evidence>
<dbReference type="InterPro" id="IPR015527">
    <property type="entry name" value="Pept_C26_g-glut_hydrolase"/>
</dbReference>
<dbReference type="PROSITE" id="PS51273">
    <property type="entry name" value="GATASE_TYPE_1"/>
    <property type="match status" value="1"/>
</dbReference>
<dbReference type="Pfam" id="PF07722">
    <property type="entry name" value="Peptidase_C26"/>
    <property type="match status" value="1"/>
</dbReference>
<gene>
    <name evidence="10" type="ORF">JBS370_LOCUS31134</name>
</gene>
<comment type="subcellular location">
    <subcellularLocation>
        <location evidence="1">Secreted</location>
        <location evidence="1">Extracellular space</location>
    </subcellularLocation>
</comment>
<evidence type="ECO:0000256" key="5">
    <source>
        <dbReference type="ARBA" id="ARBA00022801"/>
    </source>
</evidence>
<dbReference type="FunFam" id="3.40.50.880:FF:000024">
    <property type="entry name" value="Folate gamma-glutamyl hydrolase"/>
    <property type="match status" value="1"/>
</dbReference>
<dbReference type="PANTHER" id="PTHR11315:SF0">
    <property type="entry name" value="FOLATE GAMMA-GLUTAMYL HYDROLASE"/>
    <property type="match status" value="1"/>
</dbReference>
<dbReference type="AlphaFoldDB" id="A0A819U3Q3"/>
<dbReference type="EC" id="3.4.19.9" evidence="7"/>
<dbReference type="SUPFAM" id="SSF52317">
    <property type="entry name" value="Class I glutamine amidotransferase-like"/>
    <property type="match status" value="1"/>
</dbReference>
<protein>
    <recommendedName>
        <fullName evidence="7">folate gamma-glutamyl hydrolase</fullName>
        <ecNumber evidence="7">3.4.19.9</ecNumber>
    </recommendedName>
</protein>
<evidence type="ECO:0000256" key="8">
    <source>
        <dbReference type="SAM" id="SignalP"/>
    </source>
</evidence>
<name>A0A819U3Q3_9BILA</name>
<evidence type="ECO:0000256" key="7">
    <source>
        <dbReference type="PROSITE-ProRule" id="PRU00607"/>
    </source>
</evidence>
<sequence length="331" mass="38807">MLERIIWINSNKMVIRLLLLLILAIAQINGDNKKKDLTTENTRPIIGILTQPTPTVWLKPNRTTYLAASYVKYIEATGAQVVPIRMYQTTDYYLHLFNSLNGVLFPGGDLTDEYLFVAKLFYMWSLKDFDEIQKSFPVWGTCLGFEVLLMLTRSSTDILEPCQGYDYATELTFMPNANDSRLLGTSLPLNVKYALENEPTTSNYHNFCMRPENFSADPILSTFYKMLTISPDLERRTFVSTIESRRYPVFGVQWHPEKNAFEWRVNTTIPHTKDSVDVMQYMANFLNNQTRQNMNHFDSLEDELKYLIYQYTPEFTDLDKTHFQQIYYFYE</sequence>
<keyword evidence="5 7" id="KW-0378">Hydrolase</keyword>
<dbReference type="Pfam" id="PF00117">
    <property type="entry name" value="GATase"/>
    <property type="match status" value="1"/>
</dbReference>
<dbReference type="PANTHER" id="PTHR11315">
    <property type="entry name" value="PROTEASE FAMILY C26 GAMMA-GLUTAMYL HYDROLASE"/>
    <property type="match status" value="1"/>
</dbReference>
<organism evidence="10 11">
    <name type="scientific">Rotaria sordida</name>
    <dbReference type="NCBI Taxonomy" id="392033"/>
    <lineage>
        <taxon>Eukaryota</taxon>
        <taxon>Metazoa</taxon>
        <taxon>Spiralia</taxon>
        <taxon>Gnathifera</taxon>
        <taxon>Rotifera</taxon>
        <taxon>Eurotatoria</taxon>
        <taxon>Bdelloidea</taxon>
        <taxon>Philodinida</taxon>
        <taxon>Philodinidae</taxon>
        <taxon>Rotaria</taxon>
    </lineage>
</organism>
<feature type="domain" description="Glutamine amidotransferase" evidence="9">
    <location>
        <begin position="131"/>
        <end position="259"/>
    </location>
</feature>
<reference evidence="10" key="1">
    <citation type="submission" date="2021-02" db="EMBL/GenBank/DDBJ databases">
        <authorList>
            <person name="Nowell W R."/>
        </authorList>
    </citation>
    <scope>NUCLEOTIDE SEQUENCE</scope>
</reference>
<evidence type="ECO:0000256" key="2">
    <source>
        <dbReference type="ARBA" id="ARBA00011083"/>
    </source>
</evidence>
<feature type="active site" evidence="7">
    <location>
        <position position="255"/>
    </location>
</feature>
<feature type="chain" id="PRO_5032627280" description="folate gamma-glutamyl hydrolase" evidence="8">
    <location>
        <begin position="31"/>
        <end position="331"/>
    </location>
</feature>
<keyword evidence="3" id="KW-0964">Secreted</keyword>
<evidence type="ECO:0000256" key="4">
    <source>
        <dbReference type="ARBA" id="ARBA00022729"/>
    </source>
</evidence>
<feature type="signal peptide" evidence="8">
    <location>
        <begin position="1"/>
        <end position="30"/>
    </location>
</feature>
<dbReference type="Gene3D" id="3.40.50.880">
    <property type="match status" value="1"/>
</dbReference>
<comment type="caution">
    <text evidence="10">The sequence shown here is derived from an EMBL/GenBank/DDBJ whole genome shotgun (WGS) entry which is preliminary data.</text>
</comment>
<dbReference type="GO" id="GO:0005576">
    <property type="term" value="C:extracellular region"/>
    <property type="evidence" value="ECO:0007669"/>
    <property type="project" value="UniProtKB-SubCell"/>
</dbReference>
<dbReference type="InterPro" id="IPR029062">
    <property type="entry name" value="Class_I_gatase-like"/>
</dbReference>
<dbReference type="GO" id="GO:0046900">
    <property type="term" value="P:tetrahydrofolylpolyglutamate metabolic process"/>
    <property type="evidence" value="ECO:0007669"/>
    <property type="project" value="TreeGrafter"/>
</dbReference>
<feature type="active site" description="Nucleophile" evidence="6 7">
    <location>
        <position position="142"/>
    </location>
</feature>
<dbReference type="Proteomes" id="UP000663836">
    <property type="component" value="Unassembled WGS sequence"/>
</dbReference>
<evidence type="ECO:0000256" key="6">
    <source>
        <dbReference type="PIRSR" id="PIRSR615527-1"/>
    </source>
</evidence>
<accession>A0A819U3Q3</accession>
<dbReference type="InterPro" id="IPR017926">
    <property type="entry name" value="GATASE"/>
</dbReference>